<dbReference type="AlphaFoldDB" id="A0AA37UFC4"/>
<dbReference type="EMBL" id="BSUL01000001">
    <property type="protein sequence ID" value="GMA29478.1"/>
    <property type="molecule type" value="Genomic_DNA"/>
</dbReference>
<dbReference type="Gene3D" id="3.40.50.720">
    <property type="entry name" value="NAD(P)-binding Rossmann-like Domain"/>
    <property type="match status" value="1"/>
</dbReference>
<dbReference type="Proteomes" id="UP001157160">
    <property type="component" value="Unassembled WGS sequence"/>
</dbReference>
<dbReference type="PRINTS" id="PR00080">
    <property type="entry name" value="SDRFAMILY"/>
</dbReference>
<evidence type="ECO:0000313" key="3">
    <source>
        <dbReference type="EMBL" id="GMA29478.1"/>
    </source>
</evidence>
<dbReference type="RefSeq" id="WP_284233630.1">
    <property type="nucleotide sequence ID" value="NZ_BSUL01000001.1"/>
</dbReference>
<dbReference type="FunFam" id="3.40.50.720:FF:000084">
    <property type="entry name" value="Short-chain dehydrogenase reductase"/>
    <property type="match status" value="1"/>
</dbReference>
<dbReference type="PANTHER" id="PTHR24321">
    <property type="entry name" value="DEHYDROGENASES, SHORT CHAIN"/>
    <property type="match status" value="1"/>
</dbReference>
<name>A0AA37UFC4_9MICO</name>
<dbReference type="InterPro" id="IPR036291">
    <property type="entry name" value="NAD(P)-bd_dom_sf"/>
</dbReference>
<evidence type="ECO:0000256" key="1">
    <source>
        <dbReference type="ARBA" id="ARBA00006484"/>
    </source>
</evidence>
<dbReference type="PRINTS" id="PR00081">
    <property type="entry name" value="GDHRDH"/>
</dbReference>
<dbReference type="SUPFAM" id="SSF51735">
    <property type="entry name" value="NAD(P)-binding Rossmann-fold domains"/>
    <property type="match status" value="1"/>
</dbReference>
<keyword evidence="2" id="KW-0560">Oxidoreductase</keyword>
<dbReference type="InterPro" id="IPR002347">
    <property type="entry name" value="SDR_fam"/>
</dbReference>
<comment type="similarity">
    <text evidence="1">Belongs to the short-chain dehydrogenases/reductases (SDR) family.</text>
</comment>
<dbReference type="Pfam" id="PF13561">
    <property type="entry name" value="adh_short_C2"/>
    <property type="match status" value="1"/>
</dbReference>
<dbReference type="PROSITE" id="PS00061">
    <property type="entry name" value="ADH_SHORT"/>
    <property type="match status" value="1"/>
</dbReference>
<evidence type="ECO:0000313" key="4">
    <source>
        <dbReference type="Proteomes" id="UP001157160"/>
    </source>
</evidence>
<proteinExistence type="inferred from homology"/>
<dbReference type="GO" id="GO:0016491">
    <property type="term" value="F:oxidoreductase activity"/>
    <property type="evidence" value="ECO:0007669"/>
    <property type="project" value="UniProtKB-KW"/>
</dbReference>
<protein>
    <submittedName>
        <fullName evidence="3">Short-chain dehydrogenase</fullName>
    </submittedName>
</protein>
<dbReference type="NCBIfam" id="NF005559">
    <property type="entry name" value="PRK07231.1"/>
    <property type="match status" value="1"/>
</dbReference>
<keyword evidence="4" id="KW-1185">Reference proteome</keyword>
<dbReference type="PANTHER" id="PTHR24321:SF8">
    <property type="entry name" value="ESTRADIOL 17-BETA-DEHYDROGENASE 8-RELATED"/>
    <property type="match status" value="1"/>
</dbReference>
<dbReference type="InterPro" id="IPR020904">
    <property type="entry name" value="Sc_DH/Rdtase_CS"/>
</dbReference>
<reference evidence="3 4" key="1">
    <citation type="journal article" date="2014" name="Int. J. Syst. Evol. Microbiol.">
        <title>Complete genome sequence of Corynebacterium casei LMG S-19264T (=DSM 44701T), isolated from a smear-ripened cheese.</title>
        <authorList>
            <consortium name="US DOE Joint Genome Institute (JGI-PGF)"/>
            <person name="Walter F."/>
            <person name="Albersmeier A."/>
            <person name="Kalinowski J."/>
            <person name="Ruckert C."/>
        </authorList>
    </citation>
    <scope>NUCLEOTIDE SEQUENCE [LARGE SCALE GENOMIC DNA]</scope>
    <source>
        <strain evidence="3 4">NBRC 112289</strain>
    </source>
</reference>
<comment type="caution">
    <text evidence="3">The sequence shown here is derived from an EMBL/GenBank/DDBJ whole genome shotgun (WGS) entry which is preliminary data.</text>
</comment>
<accession>A0AA37UFC4</accession>
<organism evidence="3 4">
    <name type="scientific">Arenivirga flava</name>
    <dbReference type="NCBI Taxonomy" id="1930060"/>
    <lineage>
        <taxon>Bacteria</taxon>
        <taxon>Bacillati</taxon>
        <taxon>Actinomycetota</taxon>
        <taxon>Actinomycetes</taxon>
        <taxon>Micrococcales</taxon>
        <taxon>Microbacteriaceae</taxon>
        <taxon>Arenivirga</taxon>
    </lineage>
</organism>
<evidence type="ECO:0000256" key="2">
    <source>
        <dbReference type="ARBA" id="ARBA00023002"/>
    </source>
</evidence>
<sequence>MTAFEGRFDGKVVFVTGGVSGIGGAASARLLEEGATVVAADVSERSIAAFADAHPSDRLHTVVLDVTDAAAVDAAVAEVVDRHGKLDVLVANAGIGAGGAVGDTDDATWRRVLSVDLDGVFHTARAALPHLVASKGSIVSTASISGLGGDSAMAAYNAAKGAVVNLTRSMAVDYGHQGVRVNAVAPGPVATPLLQPVLDASEQVRDTYAERIPLGRVGQSEEIAASILFLASDDASYISGVTLPVDGGLTSWTAQPALG</sequence>
<dbReference type="CDD" id="cd05233">
    <property type="entry name" value="SDR_c"/>
    <property type="match status" value="1"/>
</dbReference>
<gene>
    <name evidence="3" type="ORF">GCM10025874_27310</name>
</gene>